<dbReference type="GO" id="GO:0035312">
    <property type="term" value="F:5'-3' DNA exonuclease activity"/>
    <property type="evidence" value="ECO:0007669"/>
    <property type="project" value="TreeGrafter"/>
</dbReference>
<gene>
    <name evidence="8" type="ORF">DCHRY22_LOCUS1116</name>
</gene>
<dbReference type="PANTHER" id="PTHR23240">
    <property type="entry name" value="DNA CROSS-LINK REPAIR PROTEIN PSO2/SNM1-RELATED"/>
    <property type="match status" value="1"/>
</dbReference>
<sequence length="754" mass="84422">MNDDINDYLPSLLNPRAIQRNSDLSQTQVSRFEEVTTSELPPTTMEGVSSITCKDNSQLGITPIAELNNDRPVSLNFNNINIDVPKPNTDDNDNDNNHNSVILLLLQEPSMCSDTTLLYEENKIPITSTSSVANFNNTIVTSNNNMEIADDCKEENEAMDNVDCVNAESCQKSDESTLDVNNLTAKLKPSKRKSVSANLEIKKQKLTHTDDGEEELKVLILNANAIEKLSPVIIQPQNYKLVKRKIRDRSTLKNKVCKACETYNGKSVRGNLKQKPIDSYFNSAYHLRSYTKRLKDNVDSVNHALAAVRDDAQEMSKNLGIADLKCDIGRSLKERKNDKLPKLLPYSAPAKRDIKASMSEAPSGLSPRNRQDSLGSHSPKKNADSIQLGLGLKTKSNKTSVNRNIPHYKIVAGTHFAVDAFSYGDIPNVKHYFLTHFHSDHYSGLKKNFNKLIFCSQITADLCISRLGVNLKCFHVINVGETIKIEGVEVTAVDANHCPGALMLVFTLPNGKTLLHTGDFRACPPMESYPVFWNKDIHTIYLDTTYCNPRYDFPTQDQSLEMALYILRQKKVSLEKAGKLFSSVLIVCGTYTIGKEKFFLGLARRVGCSVWACPEKDRVLQAVEGRSFNHSQPASCQLHVVPMRDLVHEKLQTYLESLKGSFSEVVAFKPSGWENGRNSSVQKDSVTIHGIPYSEHSSFSEMIRFVKFLKPKQVVPIVDISGGIKTVQKFFPCPLVNREDMQCQSRVTDFFTHG</sequence>
<comment type="similarity">
    <text evidence="2">Belongs to the DNA repair metallo-beta-lactamase (DRMBL) family.</text>
</comment>
<feature type="compositionally biased region" description="Polar residues" evidence="6">
    <location>
        <begin position="366"/>
        <end position="376"/>
    </location>
</feature>
<evidence type="ECO:0000256" key="1">
    <source>
        <dbReference type="ARBA" id="ARBA00004123"/>
    </source>
</evidence>
<organism evidence="8 9">
    <name type="scientific">Danaus chrysippus</name>
    <name type="common">African queen</name>
    <dbReference type="NCBI Taxonomy" id="151541"/>
    <lineage>
        <taxon>Eukaryota</taxon>
        <taxon>Metazoa</taxon>
        <taxon>Ecdysozoa</taxon>
        <taxon>Arthropoda</taxon>
        <taxon>Hexapoda</taxon>
        <taxon>Insecta</taxon>
        <taxon>Pterygota</taxon>
        <taxon>Neoptera</taxon>
        <taxon>Endopterygota</taxon>
        <taxon>Lepidoptera</taxon>
        <taxon>Glossata</taxon>
        <taxon>Ditrysia</taxon>
        <taxon>Papilionoidea</taxon>
        <taxon>Nymphalidae</taxon>
        <taxon>Danainae</taxon>
        <taxon>Danaini</taxon>
        <taxon>Danaina</taxon>
        <taxon>Danaus</taxon>
        <taxon>Anosia</taxon>
    </lineage>
</organism>
<reference evidence="8" key="1">
    <citation type="submission" date="2021-09" db="EMBL/GenBank/DDBJ databases">
        <authorList>
            <person name="Martin H S."/>
        </authorList>
    </citation>
    <scope>NUCLEOTIDE SEQUENCE</scope>
</reference>
<proteinExistence type="inferred from homology"/>
<name>A0A8J2QCK0_9NEOP</name>
<dbReference type="GO" id="GO:0006303">
    <property type="term" value="P:double-strand break repair via nonhomologous end joining"/>
    <property type="evidence" value="ECO:0007669"/>
    <property type="project" value="TreeGrafter"/>
</dbReference>
<evidence type="ECO:0000256" key="3">
    <source>
        <dbReference type="ARBA" id="ARBA00022763"/>
    </source>
</evidence>
<keyword evidence="5" id="KW-0539">Nucleus</keyword>
<evidence type="ECO:0000256" key="2">
    <source>
        <dbReference type="ARBA" id="ARBA00010304"/>
    </source>
</evidence>
<comment type="caution">
    <text evidence="8">The sequence shown here is derived from an EMBL/GenBank/DDBJ whole genome shotgun (WGS) entry which is preliminary data.</text>
</comment>
<dbReference type="EMBL" id="CAKASE010000043">
    <property type="protein sequence ID" value="CAG9559216.1"/>
    <property type="molecule type" value="Genomic_DNA"/>
</dbReference>
<dbReference type="InterPro" id="IPR036866">
    <property type="entry name" value="RibonucZ/Hydroxyglut_hydro"/>
</dbReference>
<dbReference type="Pfam" id="PF07522">
    <property type="entry name" value="DRMBL"/>
    <property type="match status" value="1"/>
</dbReference>
<dbReference type="OrthoDB" id="262529at2759"/>
<dbReference type="GO" id="GO:0003684">
    <property type="term" value="F:damaged DNA binding"/>
    <property type="evidence" value="ECO:0007669"/>
    <property type="project" value="TreeGrafter"/>
</dbReference>
<keyword evidence="3" id="KW-0227">DNA damage</keyword>
<dbReference type="AlphaFoldDB" id="A0A8J2QCK0"/>
<dbReference type="InterPro" id="IPR011084">
    <property type="entry name" value="DRMBL"/>
</dbReference>
<dbReference type="SMART" id="SM00849">
    <property type="entry name" value="Lactamase_B"/>
    <property type="match status" value="1"/>
</dbReference>
<keyword evidence="9" id="KW-1185">Reference proteome</keyword>
<evidence type="ECO:0000313" key="9">
    <source>
        <dbReference type="Proteomes" id="UP000789524"/>
    </source>
</evidence>
<evidence type="ECO:0000259" key="7">
    <source>
        <dbReference type="SMART" id="SM00849"/>
    </source>
</evidence>
<dbReference type="SUPFAM" id="SSF56281">
    <property type="entry name" value="Metallo-hydrolase/oxidoreductase"/>
    <property type="match status" value="1"/>
</dbReference>
<feature type="domain" description="Metallo-beta-lactamase" evidence="7">
    <location>
        <begin position="402"/>
        <end position="576"/>
    </location>
</feature>
<dbReference type="GO" id="GO:0031123">
    <property type="term" value="P:RNA 3'-end processing"/>
    <property type="evidence" value="ECO:0007669"/>
    <property type="project" value="UniProtKB-ARBA"/>
</dbReference>
<feature type="region of interest" description="Disordered" evidence="6">
    <location>
        <begin position="355"/>
        <end position="389"/>
    </location>
</feature>
<dbReference type="Gene3D" id="3.40.50.12650">
    <property type="match status" value="1"/>
</dbReference>
<dbReference type="Gene3D" id="3.60.15.10">
    <property type="entry name" value="Ribonuclease Z/Hydroxyacylglutathione hydrolase-like"/>
    <property type="match status" value="1"/>
</dbReference>
<accession>A0A8J2QCK0</accession>
<dbReference type="PANTHER" id="PTHR23240:SF6">
    <property type="entry name" value="DNA CROSS-LINK REPAIR 1A PROTEIN"/>
    <property type="match status" value="1"/>
</dbReference>
<evidence type="ECO:0000256" key="5">
    <source>
        <dbReference type="ARBA" id="ARBA00023242"/>
    </source>
</evidence>
<dbReference type="GO" id="GO:0005634">
    <property type="term" value="C:nucleus"/>
    <property type="evidence" value="ECO:0007669"/>
    <property type="project" value="UniProtKB-SubCell"/>
</dbReference>
<evidence type="ECO:0000256" key="6">
    <source>
        <dbReference type="SAM" id="MobiDB-lite"/>
    </source>
</evidence>
<dbReference type="Proteomes" id="UP000789524">
    <property type="component" value="Unassembled WGS sequence"/>
</dbReference>
<comment type="subcellular location">
    <subcellularLocation>
        <location evidence="1">Nucleus</location>
    </subcellularLocation>
</comment>
<evidence type="ECO:0000313" key="8">
    <source>
        <dbReference type="EMBL" id="CAG9559216.1"/>
    </source>
</evidence>
<dbReference type="GO" id="GO:0036297">
    <property type="term" value="P:interstrand cross-link repair"/>
    <property type="evidence" value="ECO:0007669"/>
    <property type="project" value="TreeGrafter"/>
</dbReference>
<evidence type="ECO:0000256" key="4">
    <source>
        <dbReference type="ARBA" id="ARBA00023204"/>
    </source>
</evidence>
<dbReference type="InterPro" id="IPR001279">
    <property type="entry name" value="Metallo-B-lactamas"/>
</dbReference>
<keyword evidence="4" id="KW-0234">DNA repair</keyword>
<dbReference type="CDD" id="cd16273">
    <property type="entry name" value="SNM1A-1C-like_MBL-fold"/>
    <property type="match status" value="1"/>
</dbReference>
<protein>
    <submittedName>
        <fullName evidence="8">(African queen) hypothetical protein</fullName>
    </submittedName>
</protein>